<dbReference type="AlphaFoldDB" id="A0A540VPQ6"/>
<dbReference type="GO" id="GO:0009307">
    <property type="term" value="P:DNA restriction-modification system"/>
    <property type="evidence" value="ECO:0007669"/>
    <property type="project" value="UniProtKB-KW"/>
</dbReference>
<evidence type="ECO:0000256" key="2">
    <source>
        <dbReference type="ARBA" id="ARBA00011900"/>
    </source>
</evidence>
<comment type="catalytic activity">
    <reaction evidence="7">
        <text>a 2'-deoxyadenosine in DNA + S-adenosyl-L-methionine = an N(6)-methyl-2'-deoxyadenosine in DNA + S-adenosyl-L-homocysteine + H(+)</text>
        <dbReference type="Rhea" id="RHEA:15197"/>
        <dbReference type="Rhea" id="RHEA-COMP:12418"/>
        <dbReference type="Rhea" id="RHEA-COMP:12419"/>
        <dbReference type="ChEBI" id="CHEBI:15378"/>
        <dbReference type="ChEBI" id="CHEBI:57856"/>
        <dbReference type="ChEBI" id="CHEBI:59789"/>
        <dbReference type="ChEBI" id="CHEBI:90615"/>
        <dbReference type="ChEBI" id="CHEBI:90616"/>
        <dbReference type="EC" id="2.1.1.72"/>
    </reaction>
</comment>
<dbReference type="GO" id="GO:0003677">
    <property type="term" value="F:DNA binding"/>
    <property type="evidence" value="ECO:0007669"/>
    <property type="project" value="InterPro"/>
</dbReference>
<evidence type="ECO:0000256" key="4">
    <source>
        <dbReference type="ARBA" id="ARBA00022679"/>
    </source>
</evidence>
<dbReference type="EC" id="2.1.1.72" evidence="2"/>
<evidence type="ECO:0000313" key="10">
    <source>
        <dbReference type="EMBL" id="TQE98173.1"/>
    </source>
</evidence>
<organism evidence="10 11">
    <name type="scientific">Spiribacter salinus</name>
    <dbReference type="NCBI Taxonomy" id="1335746"/>
    <lineage>
        <taxon>Bacteria</taxon>
        <taxon>Pseudomonadati</taxon>
        <taxon>Pseudomonadota</taxon>
        <taxon>Gammaproteobacteria</taxon>
        <taxon>Chromatiales</taxon>
        <taxon>Ectothiorhodospiraceae</taxon>
        <taxon>Spiribacter</taxon>
    </lineage>
</organism>
<name>A0A540VPQ6_9GAMM</name>
<evidence type="ECO:0000256" key="6">
    <source>
        <dbReference type="ARBA" id="ARBA00022747"/>
    </source>
</evidence>
<dbReference type="Pfam" id="PF02384">
    <property type="entry name" value="N6_Mtase"/>
    <property type="match status" value="1"/>
</dbReference>
<keyword evidence="3" id="KW-0489">Methyltransferase</keyword>
<feature type="domain" description="N6 adenine-specific DNA methyltransferase N-terminal" evidence="9">
    <location>
        <begin position="7"/>
        <end position="147"/>
    </location>
</feature>
<keyword evidence="4" id="KW-0808">Transferase</keyword>
<dbReference type="SUPFAM" id="SSF53335">
    <property type="entry name" value="S-adenosyl-L-methionine-dependent methyltransferases"/>
    <property type="match status" value="1"/>
</dbReference>
<comment type="similarity">
    <text evidence="1">Belongs to the N(4)/N(6)-methyltransferase family.</text>
</comment>
<keyword evidence="6" id="KW-0680">Restriction system</keyword>
<dbReference type="Proteomes" id="UP000315400">
    <property type="component" value="Unassembled WGS sequence"/>
</dbReference>
<evidence type="ECO:0000256" key="7">
    <source>
        <dbReference type="ARBA" id="ARBA00047942"/>
    </source>
</evidence>
<dbReference type="Pfam" id="PF12161">
    <property type="entry name" value="HsdM_N"/>
    <property type="match status" value="1"/>
</dbReference>
<dbReference type="PROSITE" id="PS00092">
    <property type="entry name" value="N6_MTASE"/>
    <property type="match status" value="1"/>
</dbReference>
<evidence type="ECO:0000259" key="9">
    <source>
        <dbReference type="Pfam" id="PF12161"/>
    </source>
</evidence>
<protein>
    <recommendedName>
        <fullName evidence="2">site-specific DNA-methyltransferase (adenine-specific)</fullName>
        <ecNumber evidence="2">2.1.1.72</ecNumber>
    </recommendedName>
</protein>
<dbReference type="PANTHER" id="PTHR42998">
    <property type="entry name" value="TYPE I RESTRICTION ENZYME HINDVIIP M PROTEIN-RELATED"/>
    <property type="match status" value="1"/>
</dbReference>
<dbReference type="InterPro" id="IPR022749">
    <property type="entry name" value="D12N6_MeTrfase_N"/>
</dbReference>
<feature type="domain" description="DNA methylase adenine-specific" evidence="8">
    <location>
        <begin position="159"/>
        <end position="484"/>
    </location>
</feature>
<comment type="caution">
    <text evidence="10">The sequence shown here is derived from an EMBL/GenBank/DDBJ whole genome shotgun (WGS) entry which is preliminary data.</text>
</comment>
<sequence>MTQDDIRKLLWEAADNLRIHLDAATYKHPVLGLIFLKYVSDRFELRRSNLDRWARDPESEYFVGEDQAEYIVEDRDAYDEANVFWVPQEARWQHIRDSAKSPRIAKLLDEAMRAIERENDSLKGVLYKDFAKLEVEPHVFGKLIDIFSGLSFDADEHHAQDVFGEVYEYFLGQFALKEGQKAGQFYTPRSVVRLMVEILAPWKGRIYDPCMGSGGMFVYSEKFVGAHEGQIDNLSVYGQESNPATWRLACMNLAIRGIDYSFGKAADTFRNDQHPHLKVDYILTNPPFNVKAWGADVLADDPRWQYGLPPANNANYAWLQHMLSKLNANGRMGTVLANGSMTSTTSGEDDIRKVLVDNDLVECMVALPGQLFTNTQIPACLWFLARNKAPHSGQDGDFTGDVTGKVLFIDCRKLGGKQLSRTQIAFTEEELEKIAHTYHNWRGSPWADGDYKDEEGFCKSATLEEIAEHGYALTPGRYVGASLNEDPDAEPFKEAFPRLMQEVEQLFERASQMQGEISRKLRHLERHRE</sequence>
<gene>
    <name evidence="10" type="ORF">FKY71_15215</name>
</gene>
<evidence type="ECO:0000259" key="8">
    <source>
        <dbReference type="Pfam" id="PF02384"/>
    </source>
</evidence>
<dbReference type="PRINTS" id="PR00507">
    <property type="entry name" value="N12N6MTFRASE"/>
</dbReference>
<dbReference type="EMBL" id="VIFK01000261">
    <property type="protein sequence ID" value="TQE98173.1"/>
    <property type="molecule type" value="Genomic_DNA"/>
</dbReference>
<dbReference type="InterPro" id="IPR038333">
    <property type="entry name" value="T1MK-like_N_sf"/>
</dbReference>
<dbReference type="Gene3D" id="1.20.1260.30">
    <property type="match status" value="1"/>
</dbReference>
<dbReference type="GO" id="GO:0008170">
    <property type="term" value="F:N-methyltransferase activity"/>
    <property type="evidence" value="ECO:0007669"/>
    <property type="project" value="InterPro"/>
</dbReference>
<evidence type="ECO:0000256" key="1">
    <source>
        <dbReference type="ARBA" id="ARBA00006594"/>
    </source>
</evidence>
<dbReference type="InterPro" id="IPR029063">
    <property type="entry name" value="SAM-dependent_MTases_sf"/>
</dbReference>
<evidence type="ECO:0000256" key="3">
    <source>
        <dbReference type="ARBA" id="ARBA00022603"/>
    </source>
</evidence>
<evidence type="ECO:0000256" key="5">
    <source>
        <dbReference type="ARBA" id="ARBA00022691"/>
    </source>
</evidence>
<dbReference type="InterPro" id="IPR052916">
    <property type="entry name" value="Type-I_RE_MTase_Subunit"/>
</dbReference>
<dbReference type="InterPro" id="IPR002052">
    <property type="entry name" value="DNA_methylase_N6_adenine_CS"/>
</dbReference>
<reference evidence="10 11" key="1">
    <citation type="submission" date="2019-06" db="EMBL/GenBank/DDBJ databases">
        <title>Metagenome assembled Genome of Spiribacter salinus SL48-SHIP from the microbial mat of Salt Lake 48 (Novosibirsk region, Russia).</title>
        <authorList>
            <person name="Shipova A."/>
            <person name="Rozanov A.S."/>
            <person name="Bryanskaya A.V."/>
            <person name="Peltek S.E."/>
        </authorList>
    </citation>
    <scope>NUCLEOTIDE SEQUENCE [LARGE SCALE GENOMIC DNA]</scope>
    <source>
        <strain evidence="10">SL48-SHIP-2</strain>
    </source>
</reference>
<evidence type="ECO:0000313" key="11">
    <source>
        <dbReference type="Proteomes" id="UP000315400"/>
    </source>
</evidence>
<dbReference type="GO" id="GO:0009007">
    <property type="term" value="F:site-specific DNA-methyltransferase (adenine-specific) activity"/>
    <property type="evidence" value="ECO:0007669"/>
    <property type="project" value="UniProtKB-EC"/>
</dbReference>
<dbReference type="PANTHER" id="PTHR42998:SF1">
    <property type="entry name" value="TYPE I RESTRICTION ENZYME HINDI METHYLASE SUBUNIT"/>
    <property type="match status" value="1"/>
</dbReference>
<dbReference type="GO" id="GO:0032259">
    <property type="term" value="P:methylation"/>
    <property type="evidence" value="ECO:0007669"/>
    <property type="project" value="UniProtKB-KW"/>
</dbReference>
<keyword evidence="5" id="KW-0949">S-adenosyl-L-methionine</keyword>
<accession>A0A540VPQ6</accession>
<proteinExistence type="inferred from homology"/>
<dbReference type="Gene3D" id="3.40.50.150">
    <property type="entry name" value="Vaccinia Virus protein VP39"/>
    <property type="match status" value="1"/>
</dbReference>
<dbReference type="InterPro" id="IPR003356">
    <property type="entry name" value="DNA_methylase_A-5"/>
</dbReference>